<reference evidence="1 2" key="2">
    <citation type="journal article" date="2010" name="Stand. Genomic Sci.">
        <title>Complete genome sequence of Sebaldella termitidis type strain (NCTC 11300).</title>
        <authorList>
            <person name="Harmon-Smith M."/>
            <person name="Celia L."/>
            <person name="Chertkov O."/>
            <person name="Lapidus A."/>
            <person name="Copeland A."/>
            <person name="Glavina Del Rio T."/>
            <person name="Nolan M."/>
            <person name="Lucas S."/>
            <person name="Tice H."/>
            <person name="Cheng J.F."/>
            <person name="Han C."/>
            <person name="Detter J.C."/>
            <person name="Bruce D."/>
            <person name="Goodwin L."/>
            <person name="Pitluck S."/>
            <person name="Pati A."/>
            <person name="Liolios K."/>
            <person name="Ivanova N."/>
            <person name="Mavromatis K."/>
            <person name="Mikhailova N."/>
            <person name="Chen A."/>
            <person name="Palaniappan K."/>
            <person name="Land M."/>
            <person name="Hauser L."/>
            <person name="Chang Y.J."/>
            <person name="Jeffries C.D."/>
            <person name="Brettin T."/>
            <person name="Goker M."/>
            <person name="Beck B."/>
            <person name="Bristow J."/>
            <person name="Eisen J.A."/>
            <person name="Markowitz V."/>
            <person name="Hugenholtz P."/>
            <person name="Kyrpides N.C."/>
            <person name="Klenk H.P."/>
            <person name="Chen F."/>
        </authorList>
    </citation>
    <scope>NUCLEOTIDE SEQUENCE [LARGE SCALE GENOMIC DNA]</scope>
    <source>
        <strain evidence="2">ATCC 33386 / NCTC 11300</strain>
    </source>
</reference>
<dbReference type="KEGG" id="str:Sterm_0447"/>
<dbReference type="EMBL" id="CP001739">
    <property type="protein sequence ID" value="ACZ07327.1"/>
    <property type="molecule type" value="Genomic_DNA"/>
</dbReference>
<reference evidence="2" key="1">
    <citation type="submission" date="2009-09" db="EMBL/GenBank/DDBJ databases">
        <title>The complete chromosome of Sebaldella termitidis ATCC 33386.</title>
        <authorList>
            <consortium name="US DOE Joint Genome Institute (JGI-PGF)"/>
            <person name="Lucas S."/>
            <person name="Copeland A."/>
            <person name="Lapidus A."/>
            <person name="Glavina del Rio T."/>
            <person name="Dalin E."/>
            <person name="Tice H."/>
            <person name="Bruce D."/>
            <person name="Goodwin L."/>
            <person name="Pitluck S."/>
            <person name="Kyrpides N."/>
            <person name="Mavromatis K."/>
            <person name="Ivanova N."/>
            <person name="Mikhailova N."/>
            <person name="Sims D."/>
            <person name="Meincke L."/>
            <person name="Brettin T."/>
            <person name="Detter J.C."/>
            <person name="Han C."/>
            <person name="Larimer F."/>
            <person name="Land M."/>
            <person name="Hauser L."/>
            <person name="Markowitz V."/>
            <person name="Cheng J.F."/>
            <person name="Hugenholtz P."/>
            <person name="Woyke T."/>
            <person name="Wu D."/>
            <person name="Eisen J.A."/>
        </authorList>
    </citation>
    <scope>NUCLEOTIDE SEQUENCE [LARGE SCALE GENOMIC DNA]</scope>
    <source>
        <strain evidence="2">ATCC 33386 / NCTC 11300</strain>
    </source>
</reference>
<proteinExistence type="predicted"/>
<evidence type="ECO:0000313" key="2">
    <source>
        <dbReference type="Proteomes" id="UP000000845"/>
    </source>
</evidence>
<accession>D1AMV1</accession>
<keyword evidence="2" id="KW-1185">Reference proteome</keyword>
<dbReference type="RefSeq" id="WP_012859926.1">
    <property type="nucleotide sequence ID" value="NC_013517.1"/>
</dbReference>
<sequence>MIKHDIIKILKENKIENIYYTGCFDMEDQDFIINSNYVYFKLGENFICFEAIESYSKLEISITDSIIYRNDIEDFIDGKVEISDLILKSILTDNKVVQEITFYNLFEKENSIITNVLACVLNDKDYIFLDPGFLGIKVGGLEQKEFWEKNSNNNEKINIEEVCI</sequence>
<gene>
    <name evidence="1" type="ordered locus">Sterm_0447</name>
</gene>
<dbReference type="Proteomes" id="UP000000845">
    <property type="component" value="Chromosome"/>
</dbReference>
<dbReference type="STRING" id="526218.Sterm_0447"/>
<protein>
    <submittedName>
        <fullName evidence="1">Uncharacterized protein</fullName>
    </submittedName>
</protein>
<name>D1AMV1_SEBTE</name>
<evidence type="ECO:0000313" key="1">
    <source>
        <dbReference type="EMBL" id="ACZ07327.1"/>
    </source>
</evidence>
<dbReference type="HOGENOM" id="CLU_134392_0_0_0"/>
<dbReference type="AlphaFoldDB" id="D1AMV1"/>
<organism evidence="1 2">
    <name type="scientific">Sebaldella termitidis (strain ATCC 33386 / NCTC 11300)</name>
    <dbReference type="NCBI Taxonomy" id="526218"/>
    <lineage>
        <taxon>Bacteria</taxon>
        <taxon>Fusobacteriati</taxon>
        <taxon>Fusobacteriota</taxon>
        <taxon>Fusobacteriia</taxon>
        <taxon>Fusobacteriales</taxon>
        <taxon>Leptotrichiaceae</taxon>
        <taxon>Sebaldella</taxon>
    </lineage>
</organism>